<keyword evidence="13" id="KW-0235">DNA replication</keyword>
<dbReference type="Pfam" id="PF00136">
    <property type="entry name" value="DNA_pol_B"/>
    <property type="match status" value="1"/>
</dbReference>
<dbReference type="InterPro" id="IPR017964">
    <property type="entry name" value="DNA-dir_DNA_pol_B_CS"/>
</dbReference>
<evidence type="ECO:0000313" key="20">
    <source>
        <dbReference type="Proteomes" id="UP000039324"/>
    </source>
</evidence>
<evidence type="ECO:0000256" key="5">
    <source>
        <dbReference type="ARBA" id="ARBA00022723"/>
    </source>
</evidence>
<evidence type="ECO:0000256" key="10">
    <source>
        <dbReference type="ARBA" id="ARBA00023014"/>
    </source>
</evidence>
<keyword evidence="7 13" id="KW-0862">Zinc</keyword>
<protein>
    <recommendedName>
        <fullName evidence="13">DNA polymerase</fullName>
        <ecNumber evidence="13">2.7.7.7</ecNumber>
    </recommendedName>
</protein>
<evidence type="ECO:0000259" key="16">
    <source>
        <dbReference type="Pfam" id="PF14260"/>
    </source>
</evidence>
<keyword evidence="3 13" id="KW-0808">Transferase</keyword>
<dbReference type="SUPFAM" id="SSF56672">
    <property type="entry name" value="DNA/RNA polymerases"/>
    <property type="match status" value="1"/>
</dbReference>
<dbReference type="GO" id="GO:0006260">
    <property type="term" value="P:DNA replication"/>
    <property type="evidence" value="ECO:0007669"/>
    <property type="project" value="UniProtKB-KW"/>
</dbReference>
<dbReference type="STRING" id="37360.A0A0G4IYN5"/>
<dbReference type="InterPro" id="IPR036397">
    <property type="entry name" value="RNaseH_sf"/>
</dbReference>
<dbReference type="Gene3D" id="3.30.342.10">
    <property type="entry name" value="DNA Polymerase, chain B, domain 1"/>
    <property type="match status" value="1"/>
</dbReference>
<dbReference type="Pfam" id="PF03104">
    <property type="entry name" value="DNA_pol_B_exo1"/>
    <property type="match status" value="1"/>
</dbReference>
<comment type="subcellular location">
    <subcellularLocation>
        <location evidence="13">Nucleus</location>
    </subcellularLocation>
</comment>
<keyword evidence="13" id="KW-0539">Nucleus</keyword>
<geneLocation type="mitochondrion" evidence="19"/>
<reference evidence="18 20" key="1">
    <citation type="submission" date="2015-02" db="EMBL/GenBank/DDBJ databases">
        <authorList>
            <person name="Chooi Y.-H."/>
        </authorList>
    </citation>
    <scope>NUCLEOTIDE SEQUENCE [LARGE SCALE GENOMIC DNA]</scope>
    <source>
        <strain evidence="18">E3</strain>
    </source>
</reference>
<comment type="similarity">
    <text evidence="2 13">Belongs to the DNA polymerase type-B family.</text>
</comment>
<name>A0A0G4IYN5_PLABS</name>
<keyword evidence="8 13" id="KW-0239">DNA-directed DNA polymerase</keyword>
<dbReference type="GO" id="GO:0000724">
    <property type="term" value="P:double-strand break repair via homologous recombination"/>
    <property type="evidence" value="ECO:0007669"/>
    <property type="project" value="TreeGrafter"/>
</dbReference>
<sequence>MEDTLSVRIVTVDWTVHAIDPDNRVPLPWSGDRRLAPTRSPEIRVFGSAAGARQPVCLHIHGFYPYLLIDVDDIDQGAPDLDLLCSCLHDAMSASATTPPVIYSAELVKRRPVYGYCRRMRSMARISLTDPSSMKAVAALLRSGTLFNGHRFLVQHAHVPYTLQFFIEHLLYGMDWLHLRRADCRYRDGVDLPGGTLSPIARVASEKILEIDVDADSILNPYDAVPEGLTVPSLASVWKDLGLSSQLHEQELTARVDHYAPSGPEAAARARLQALLQEAASLEAPPGSQPLSLSQMALSQAASVDVNDGEVLPPQEPVDSDEDLLTAMNRNKFGGGNATSEDEAVESDLGDMIAGDQPSGLSQLEQACNEIDRKDRRRSLRVEPRIDGVRMDRSGRYPQYRFRLSSPPVESGKPYRWLTEAYVLDHWPHLISEFNAHNNQGADTEMHVADADVDEPADEGRLETDDHEVKEADVDVEELPEDDHVPEMPCSVSGSQVSGDAGIILAQRPFFSDSSHRDRELAELHRSGRLPSDVVDELFPVNGRNAIPMPGRFMQPRDDPPAAPDIVRSGRKGVAVAAGHIDSSGRKVFAAANNVVSQFGSQGSSSAAAEVQQASPTSLPSSEPHALSHVVQNVVVACIETLLSCRGTLEPAPEYDPVIAIVIRIERDDGGRVPAVVLVNRESLSDVGAPIHVPLQVGYDPSAVRLVEVPTEADLLDRFVAEIRDIDPDFIVAYEIQKQSLGYLDERWSALKRPTPLLHEISRVALAKPRAAFNDEWDKKKGSGLHVTGRIVLNLWRLMRSEVKLPSYSLHVVALHLLSVRTPYRSWQTLNRLARTPHPAGLRRALDDRLHRADVGLRILKQQNLIQHTSELARLFGIDFYSVLTRGSQYRVESVMIRAGIREGFSFMSASPEQVAGQPAMECIPLIMEPHSAMYCDPVIVLDFQSLYPSIVISRDICYSTCVGSLSSLESALSSNSPTVPLGANGAVLADWNTLRSGKVAVSPNGVVYFDRRGDDDMRNGLLPRVLSDLLKTRVAIKSAMKSIPSDDPKWAQMNAKQFGIKMLANVTYGYTAAGFSGRMPCAEIADTIVETGRQTLERAIALVETEADWRARVVYADTDSMFVSVPGRTLAEAFDIGAAIAKRVSDSNPPPVKLLFEKVYQPCILVSKKRYVGLKYEKLEDTPVIDAKGLEVIRRDGCPLLVEAMDRTITFMFKKDLSRLRNYLESLWTRMMLGDISVMQYVFAKEVRMEKYRSKTKPPGATVAQRLMDVDPRATPLYKERVPYVVVYGNRDDRLTDVVKPPGDVLAPGSQLRINVTYYITKQLLPSLGRLTSLVHVNIWRWYEELPRPRGVYAGNQGPIDRLLARCPICGDTSCRSCADGAQMVAAHRAANSHKHQASLHRLHRICQECTGGVHLCESLDCPAYFEQMHLQHILTRNSSHGAPAGVAYDW</sequence>
<dbReference type="InterPro" id="IPR043502">
    <property type="entry name" value="DNA/RNA_pol_sf"/>
</dbReference>
<proteinExistence type="inferred from homology"/>
<feature type="domain" description="DNA polymerase delta/zeta catalytic subunit N-terminal" evidence="17">
    <location>
        <begin position="62"/>
        <end position="135"/>
    </location>
</feature>
<evidence type="ECO:0000256" key="1">
    <source>
        <dbReference type="ARBA" id="ARBA00001966"/>
    </source>
</evidence>
<evidence type="ECO:0000256" key="9">
    <source>
        <dbReference type="ARBA" id="ARBA00023004"/>
    </source>
</evidence>
<dbReference type="OrthoDB" id="2414538at2759"/>
<dbReference type="InterPro" id="IPR006172">
    <property type="entry name" value="DNA-dir_DNA_pol_B"/>
</dbReference>
<dbReference type="Gene3D" id="1.10.287.690">
    <property type="entry name" value="Helix hairpin bin"/>
    <property type="match status" value="1"/>
</dbReference>
<keyword evidence="20" id="KW-1185">Reference proteome</keyword>
<dbReference type="PANTHER" id="PTHR45812">
    <property type="entry name" value="DNA POLYMERASE ZETA CATALYTIC SUBUNIT"/>
    <property type="match status" value="1"/>
</dbReference>
<evidence type="ECO:0000256" key="4">
    <source>
        <dbReference type="ARBA" id="ARBA00022695"/>
    </source>
</evidence>
<dbReference type="Pfam" id="PF14260">
    <property type="entry name" value="zf-C4pol"/>
    <property type="match status" value="1"/>
</dbReference>
<dbReference type="EC" id="2.7.7.7" evidence="13"/>
<dbReference type="InterPro" id="IPR012337">
    <property type="entry name" value="RNaseH-like_sf"/>
</dbReference>
<evidence type="ECO:0000313" key="21">
    <source>
        <dbReference type="Proteomes" id="UP000290189"/>
    </source>
</evidence>
<dbReference type="EMBL" id="CDSF01000101">
    <property type="protein sequence ID" value="CEP00450.1"/>
    <property type="molecule type" value="Genomic_DNA"/>
</dbReference>
<evidence type="ECO:0000256" key="11">
    <source>
        <dbReference type="ARBA" id="ARBA00023204"/>
    </source>
</evidence>
<dbReference type="GO" id="GO:0051539">
    <property type="term" value="F:4 iron, 4 sulfur cluster binding"/>
    <property type="evidence" value="ECO:0007669"/>
    <property type="project" value="UniProtKB-KW"/>
</dbReference>
<dbReference type="GO" id="GO:0003677">
    <property type="term" value="F:DNA binding"/>
    <property type="evidence" value="ECO:0007669"/>
    <property type="project" value="UniProtKB-KW"/>
</dbReference>
<dbReference type="SMART" id="SM00486">
    <property type="entry name" value="POLBc"/>
    <property type="match status" value="1"/>
</dbReference>
<dbReference type="Proteomes" id="UP000290189">
    <property type="component" value="Unassembled WGS sequence"/>
</dbReference>
<evidence type="ECO:0000313" key="19">
    <source>
        <dbReference type="EMBL" id="SPQ94047.1"/>
    </source>
</evidence>
<evidence type="ECO:0000256" key="2">
    <source>
        <dbReference type="ARBA" id="ARBA00005755"/>
    </source>
</evidence>
<evidence type="ECO:0000259" key="15">
    <source>
        <dbReference type="Pfam" id="PF03104"/>
    </source>
</evidence>
<dbReference type="GO" id="GO:0003887">
    <property type="term" value="F:DNA-directed DNA polymerase activity"/>
    <property type="evidence" value="ECO:0007669"/>
    <property type="project" value="UniProtKB-KW"/>
</dbReference>
<dbReference type="InterPro" id="IPR030559">
    <property type="entry name" value="PolZ_Rev3"/>
</dbReference>
<dbReference type="Proteomes" id="UP000039324">
    <property type="component" value="Unassembled WGS sequence"/>
</dbReference>
<dbReference type="InterPro" id="IPR006133">
    <property type="entry name" value="DNA-dir_DNA_pol_B_exonuc"/>
</dbReference>
<gene>
    <name evidence="18" type="ORF">PBRA_001504</name>
    <name evidence="19" type="ORF">PLBR_LOCUS1262</name>
</gene>
<organism evidence="18 20">
    <name type="scientific">Plasmodiophora brassicae</name>
    <name type="common">Clubroot disease agent</name>
    <dbReference type="NCBI Taxonomy" id="37360"/>
    <lineage>
        <taxon>Eukaryota</taxon>
        <taxon>Sar</taxon>
        <taxon>Rhizaria</taxon>
        <taxon>Endomyxa</taxon>
        <taxon>Phytomyxea</taxon>
        <taxon>Plasmodiophorida</taxon>
        <taxon>Plasmodiophoridae</taxon>
        <taxon>Plasmodiophora</taxon>
    </lineage>
</organism>
<dbReference type="SUPFAM" id="SSF53098">
    <property type="entry name" value="Ribonuclease H-like"/>
    <property type="match status" value="1"/>
</dbReference>
<dbReference type="Gene3D" id="1.10.132.60">
    <property type="entry name" value="DNA polymerase family B, C-terminal domain"/>
    <property type="match status" value="1"/>
</dbReference>
<comment type="cofactor">
    <cofactor evidence="1 13">
        <name>[4Fe-4S] cluster</name>
        <dbReference type="ChEBI" id="CHEBI:49883"/>
    </cofactor>
</comment>
<dbReference type="GO" id="GO:0042276">
    <property type="term" value="P:error-prone translesion synthesis"/>
    <property type="evidence" value="ECO:0007669"/>
    <property type="project" value="TreeGrafter"/>
</dbReference>
<evidence type="ECO:0000256" key="8">
    <source>
        <dbReference type="ARBA" id="ARBA00022932"/>
    </source>
</evidence>
<dbReference type="InterPro" id="IPR042087">
    <property type="entry name" value="DNA_pol_B_thumb"/>
</dbReference>
<keyword evidence="10 13" id="KW-0411">Iron-sulfur</keyword>
<dbReference type="PANTHER" id="PTHR45812:SF1">
    <property type="entry name" value="DNA POLYMERASE ZETA CATALYTIC SUBUNIT"/>
    <property type="match status" value="1"/>
</dbReference>
<dbReference type="InterPro" id="IPR006134">
    <property type="entry name" value="DNA-dir_DNA_pol_B_multi_dom"/>
</dbReference>
<evidence type="ECO:0000259" key="17">
    <source>
        <dbReference type="Pfam" id="PF24055"/>
    </source>
</evidence>
<keyword evidence="13" id="KW-0863">Zinc-finger</keyword>
<keyword evidence="19" id="KW-0496">Mitochondrion</keyword>
<dbReference type="EMBL" id="OVEO01000002">
    <property type="protein sequence ID" value="SPQ94047.1"/>
    <property type="molecule type" value="Genomic_DNA"/>
</dbReference>
<dbReference type="InterPro" id="IPR056435">
    <property type="entry name" value="DPOD/Z_N"/>
</dbReference>
<dbReference type="InterPro" id="IPR023211">
    <property type="entry name" value="DNA_pol_palm_dom_sf"/>
</dbReference>
<evidence type="ECO:0000256" key="7">
    <source>
        <dbReference type="ARBA" id="ARBA00022833"/>
    </source>
</evidence>
<evidence type="ECO:0000256" key="13">
    <source>
        <dbReference type="RuleBase" id="RU000442"/>
    </source>
</evidence>
<dbReference type="GO" id="GO:0008270">
    <property type="term" value="F:zinc ion binding"/>
    <property type="evidence" value="ECO:0007669"/>
    <property type="project" value="UniProtKB-KW"/>
</dbReference>
<keyword evidence="6" id="KW-0227">DNA damage</keyword>
<evidence type="ECO:0000256" key="6">
    <source>
        <dbReference type="ARBA" id="ARBA00022763"/>
    </source>
</evidence>
<evidence type="ECO:0000256" key="3">
    <source>
        <dbReference type="ARBA" id="ARBA00022679"/>
    </source>
</evidence>
<comment type="catalytic activity">
    <reaction evidence="12 13">
        <text>DNA(n) + a 2'-deoxyribonucleoside 5'-triphosphate = DNA(n+1) + diphosphate</text>
        <dbReference type="Rhea" id="RHEA:22508"/>
        <dbReference type="Rhea" id="RHEA-COMP:17339"/>
        <dbReference type="Rhea" id="RHEA-COMP:17340"/>
        <dbReference type="ChEBI" id="CHEBI:33019"/>
        <dbReference type="ChEBI" id="CHEBI:61560"/>
        <dbReference type="ChEBI" id="CHEBI:173112"/>
        <dbReference type="EC" id="2.7.7.7"/>
    </reaction>
</comment>
<evidence type="ECO:0000313" key="18">
    <source>
        <dbReference type="EMBL" id="CEP00450.1"/>
    </source>
</evidence>
<feature type="domain" description="DNA-directed DNA polymerase family B exonuclease" evidence="15">
    <location>
        <begin position="644"/>
        <end position="812"/>
    </location>
</feature>
<dbReference type="GO" id="GO:0016035">
    <property type="term" value="C:zeta DNA polymerase complex"/>
    <property type="evidence" value="ECO:0007669"/>
    <property type="project" value="InterPro"/>
</dbReference>
<feature type="domain" description="C4-type zinc-finger of DNA polymerase delta" evidence="16">
    <location>
        <begin position="1368"/>
        <end position="1428"/>
    </location>
</feature>
<dbReference type="Pfam" id="PF24055">
    <property type="entry name" value="POL3_N"/>
    <property type="match status" value="1"/>
</dbReference>
<evidence type="ECO:0000259" key="14">
    <source>
        <dbReference type="Pfam" id="PF00136"/>
    </source>
</evidence>
<accession>A0A0G4IYN5</accession>
<dbReference type="Gene3D" id="3.90.1600.10">
    <property type="entry name" value="Palm domain of DNA polymerase"/>
    <property type="match status" value="1"/>
</dbReference>
<dbReference type="Gene3D" id="3.30.420.10">
    <property type="entry name" value="Ribonuclease H-like superfamily/Ribonuclease H"/>
    <property type="match status" value="1"/>
</dbReference>
<reference evidence="19 21" key="2">
    <citation type="submission" date="2018-03" db="EMBL/GenBank/DDBJ databases">
        <authorList>
            <person name="Fogelqvist J."/>
        </authorList>
    </citation>
    <scope>NUCLEOTIDE SEQUENCE [LARGE SCALE GENOMIC DNA]</scope>
</reference>
<keyword evidence="4 13" id="KW-0548">Nucleotidyltransferase</keyword>
<dbReference type="GO" id="GO:0005634">
    <property type="term" value="C:nucleus"/>
    <property type="evidence" value="ECO:0007669"/>
    <property type="project" value="UniProtKB-SubCell"/>
</dbReference>
<dbReference type="PRINTS" id="PR00106">
    <property type="entry name" value="DNAPOLB"/>
</dbReference>
<evidence type="ECO:0000256" key="12">
    <source>
        <dbReference type="ARBA" id="ARBA00049244"/>
    </source>
</evidence>
<keyword evidence="11" id="KW-0234">DNA repair</keyword>
<keyword evidence="5 13" id="KW-0479">Metal-binding</keyword>
<keyword evidence="13" id="KW-0004">4Fe-4S</keyword>
<feature type="domain" description="DNA-directed DNA polymerase family B multifunctional" evidence="14">
    <location>
        <begin position="879"/>
        <end position="1333"/>
    </location>
</feature>
<keyword evidence="13" id="KW-0238">DNA-binding</keyword>
<dbReference type="GO" id="GO:0000166">
    <property type="term" value="F:nucleotide binding"/>
    <property type="evidence" value="ECO:0007669"/>
    <property type="project" value="InterPro"/>
</dbReference>
<keyword evidence="9 13" id="KW-0408">Iron</keyword>
<dbReference type="PROSITE" id="PS00116">
    <property type="entry name" value="DNA_POLYMERASE_B"/>
    <property type="match status" value="1"/>
</dbReference>
<dbReference type="InterPro" id="IPR025687">
    <property type="entry name" value="Znf-C4pol"/>
</dbReference>